<dbReference type="Proteomes" id="UP000000483">
    <property type="component" value="Chromosome"/>
</dbReference>
<dbReference type="GO" id="GO:0005829">
    <property type="term" value="C:cytosol"/>
    <property type="evidence" value="ECO:0007669"/>
    <property type="project" value="TreeGrafter"/>
</dbReference>
<reference evidence="5 6" key="1">
    <citation type="journal article" date="2011" name="Stand. Genomic Sci.">
        <title>Complete genome sequence of the acetate-degrading sulfate reducer Desulfobacca acetoxidans type strain (ASRB2).</title>
        <authorList>
            <person name="Goker M."/>
            <person name="Teshima H."/>
            <person name="Lapidus A."/>
            <person name="Nolan M."/>
            <person name="Lucas S."/>
            <person name="Hammon N."/>
            <person name="Deshpande S."/>
            <person name="Cheng J.F."/>
            <person name="Tapia R."/>
            <person name="Han C."/>
            <person name="Goodwin L."/>
            <person name="Pitluck S."/>
            <person name="Huntemann M."/>
            <person name="Liolios K."/>
            <person name="Ivanova N."/>
            <person name="Pagani I."/>
            <person name="Mavromatis K."/>
            <person name="Ovchinikova G."/>
            <person name="Pati A."/>
            <person name="Chen A."/>
            <person name="Palaniappan K."/>
            <person name="Land M."/>
            <person name="Hauser L."/>
            <person name="Brambilla E.M."/>
            <person name="Rohde M."/>
            <person name="Spring S."/>
            <person name="Detter J.C."/>
            <person name="Woyke T."/>
            <person name="Bristow J."/>
            <person name="Eisen J.A."/>
            <person name="Markowitz V."/>
            <person name="Hugenholtz P."/>
            <person name="Kyrpides N.C."/>
            <person name="Klenk H.P."/>
        </authorList>
    </citation>
    <scope>NUCLEOTIDE SEQUENCE [LARGE SCALE GENOMIC DNA]</scope>
    <source>
        <strain evidence="6">ATCC 700848 / DSM 11109 / ASRB2</strain>
    </source>
</reference>
<dbReference type="HOGENOM" id="CLU_082268_0_1_7"/>
<name>F2NEQ2_DESAR</name>
<dbReference type="GO" id="GO:0006808">
    <property type="term" value="P:regulation of nitrogen utilization"/>
    <property type="evidence" value="ECO:0007669"/>
    <property type="project" value="InterPro"/>
</dbReference>
<dbReference type="RefSeq" id="WP_013705355.1">
    <property type="nucleotide sequence ID" value="NC_015388.1"/>
</dbReference>
<gene>
    <name evidence="5" type="ordered locus">Desac_0351</name>
</gene>
<keyword evidence="3" id="KW-0804">Transcription</keyword>
<evidence type="ECO:0000313" key="5">
    <source>
        <dbReference type="EMBL" id="AEB08242.1"/>
    </source>
</evidence>
<dbReference type="PROSITE" id="PS51343">
    <property type="entry name" value="PII_GLNB_DOM"/>
    <property type="match status" value="1"/>
</dbReference>
<protein>
    <submittedName>
        <fullName evidence="5">Nitrogen regulatory protein P-II</fullName>
    </submittedName>
</protein>
<dbReference type="SUPFAM" id="SSF54913">
    <property type="entry name" value="GlnB-like"/>
    <property type="match status" value="1"/>
</dbReference>
<keyword evidence="6" id="KW-1185">Reference proteome</keyword>
<dbReference type="InterPro" id="IPR011322">
    <property type="entry name" value="N-reg_PII-like_a/b"/>
</dbReference>
<dbReference type="eggNOG" id="COG0347">
    <property type="taxonomic scope" value="Bacteria"/>
</dbReference>
<dbReference type="STRING" id="880072.Desac_0351"/>
<dbReference type="PANTHER" id="PTHR30115:SF13">
    <property type="entry name" value="PII-LIKE PROTEIN GLNBI"/>
    <property type="match status" value="1"/>
</dbReference>
<dbReference type="AlphaFoldDB" id="F2NEQ2"/>
<comment type="function">
    <text evidence="1">Could be involved in the regulation of nitrogen fixation.</text>
</comment>
<dbReference type="PANTHER" id="PTHR30115">
    <property type="entry name" value="NITROGEN REGULATORY PROTEIN P-II"/>
    <property type="match status" value="1"/>
</dbReference>
<dbReference type="GO" id="GO:0030234">
    <property type="term" value="F:enzyme regulator activity"/>
    <property type="evidence" value="ECO:0007669"/>
    <property type="project" value="InterPro"/>
</dbReference>
<proteinExistence type="predicted"/>
<keyword evidence="2" id="KW-0805">Transcription regulation</keyword>
<dbReference type="OrthoDB" id="9802729at2"/>
<sequence length="118" mass="12769">MIMIRSVVRPEKVDAVLAALMEAGFPAVTKMSVVGRGKQRGLKIGEVTYDEIPKELLLTVVKDQDKDFVIKTVLKAARTGDKGAYGDGKIFVSPVEEVYTISSGIKESASGEIEEVQP</sequence>
<evidence type="ECO:0000313" key="6">
    <source>
        <dbReference type="Proteomes" id="UP000000483"/>
    </source>
</evidence>
<evidence type="ECO:0000256" key="4">
    <source>
        <dbReference type="ARBA" id="ARBA00023231"/>
    </source>
</evidence>
<accession>F2NEQ2</accession>
<dbReference type="EMBL" id="CP002629">
    <property type="protein sequence ID" value="AEB08242.1"/>
    <property type="molecule type" value="Genomic_DNA"/>
</dbReference>
<dbReference type="PRINTS" id="PR00340">
    <property type="entry name" value="PIIGLNB"/>
</dbReference>
<organism evidence="5 6">
    <name type="scientific">Desulfobacca acetoxidans (strain ATCC 700848 / DSM 11109 / ASRB2)</name>
    <dbReference type="NCBI Taxonomy" id="880072"/>
    <lineage>
        <taxon>Bacteria</taxon>
        <taxon>Pseudomonadati</taxon>
        <taxon>Thermodesulfobacteriota</taxon>
        <taxon>Desulfobaccia</taxon>
        <taxon>Desulfobaccales</taxon>
        <taxon>Desulfobaccaceae</taxon>
        <taxon>Desulfobacca</taxon>
    </lineage>
</organism>
<dbReference type="GO" id="GO:0005524">
    <property type="term" value="F:ATP binding"/>
    <property type="evidence" value="ECO:0007669"/>
    <property type="project" value="TreeGrafter"/>
</dbReference>
<dbReference type="InterPro" id="IPR015867">
    <property type="entry name" value="N-reg_PII/ATP_PRibTrfase_C"/>
</dbReference>
<dbReference type="Gene3D" id="3.30.70.120">
    <property type="match status" value="1"/>
</dbReference>
<dbReference type="KEGG" id="dao:Desac_0351"/>
<evidence type="ECO:0000256" key="1">
    <source>
        <dbReference type="ARBA" id="ARBA00002440"/>
    </source>
</evidence>
<keyword evidence="4" id="KW-0535">Nitrogen fixation</keyword>
<dbReference type="InterPro" id="IPR002187">
    <property type="entry name" value="N-reg_PII"/>
</dbReference>
<reference evidence="6" key="2">
    <citation type="submission" date="2011-03" db="EMBL/GenBank/DDBJ databases">
        <title>The complete genome of Desulfobacca acetoxidans DSM 11109.</title>
        <authorList>
            <consortium name="US DOE Joint Genome Institute (JGI-PGF)"/>
            <person name="Lucas S."/>
            <person name="Copeland A."/>
            <person name="Lapidus A."/>
            <person name="Bruce D."/>
            <person name="Goodwin L."/>
            <person name="Pitluck S."/>
            <person name="Peters L."/>
            <person name="Kyrpides N."/>
            <person name="Mavromatis K."/>
            <person name="Ivanova N."/>
            <person name="Ovchinnikova G."/>
            <person name="Teshima H."/>
            <person name="Detter J.C."/>
            <person name="Han C."/>
            <person name="Land M."/>
            <person name="Hauser L."/>
            <person name="Markowitz V."/>
            <person name="Cheng J.-F."/>
            <person name="Hugenholtz P."/>
            <person name="Woyke T."/>
            <person name="Wu D."/>
            <person name="Spring S."/>
            <person name="Schueler E."/>
            <person name="Brambilla E."/>
            <person name="Klenk H.-P."/>
            <person name="Eisen J.A."/>
        </authorList>
    </citation>
    <scope>NUCLEOTIDE SEQUENCE [LARGE SCALE GENOMIC DNA]</scope>
    <source>
        <strain evidence="6">ATCC 700848 / DSM 11109 / ASRB2</strain>
    </source>
</reference>
<dbReference type="Pfam" id="PF00543">
    <property type="entry name" value="P-II"/>
    <property type="match status" value="1"/>
</dbReference>
<evidence type="ECO:0000256" key="3">
    <source>
        <dbReference type="ARBA" id="ARBA00023163"/>
    </source>
</evidence>
<dbReference type="SMART" id="SM00938">
    <property type="entry name" value="P-II"/>
    <property type="match status" value="1"/>
</dbReference>
<evidence type="ECO:0000256" key="2">
    <source>
        <dbReference type="ARBA" id="ARBA00023015"/>
    </source>
</evidence>